<dbReference type="EMBL" id="MN043729">
    <property type="protein sequence ID" value="QDP42947.1"/>
    <property type="molecule type" value="Genomic_DNA"/>
</dbReference>
<evidence type="ECO:0000313" key="2">
    <source>
        <dbReference type="Proteomes" id="UP000317800"/>
    </source>
</evidence>
<proteinExistence type="predicted"/>
<accession>A0A516KMZ3</accession>
<evidence type="ECO:0000313" key="1">
    <source>
        <dbReference type="EMBL" id="QDP42947.1"/>
    </source>
</evidence>
<sequence length="116" mass="13490">MKTLWLEGLEKARKEKIEEERRLAWIDEVNALGDLPLEYPQKERAPYPDEQDVKKLTEIASYINIAAKTLQAIDKEEAEGKLTFEQAHSRRLTANMYLDLYTTDLAYYIETKGGRP</sequence>
<reference evidence="1 2" key="1">
    <citation type="submission" date="2019-06" db="EMBL/GenBank/DDBJ databases">
        <authorList>
            <person name="Hertel R."/>
        </authorList>
    </citation>
    <scope>NUCLEOTIDE SEQUENCE [LARGE SCALE GENOMIC DNA]</scope>
</reference>
<protein>
    <submittedName>
        <fullName evidence="1">Uncharacterized protein</fullName>
    </submittedName>
</protein>
<keyword evidence="2" id="KW-1185">Reference proteome</keyword>
<name>A0A516KMZ3_9CAUD</name>
<organism evidence="1 2">
    <name type="scientific">Bacillus phage vB_BmeM-Goe8</name>
    <dbReference type="NCBI Taxonomy" id="2593638"/>
    <lineage>
        <taxon>Viruses</taxon>
        <taxon>Duplodnaviria</taxon>
        <taxon>Heunggongvirae</taxon>
        <taxon>Uroviricota</taxon>
        <taxon>Caudoviricetes</taxon>
        <taxon>Herelleviridae</taxon>
        <taxon>Bastillevirinae</taxon>
        <taxon>Goettingenvirus</taxon>
        <taxon>Goettingenvirus goe8</taxon>
    </lineage>
</organism>
<gene>
    <name evidence="1" type="ORF">Goe8_c01740</name>
</gene>
<dbReference type="Proteomes" id="UP000317800">
    <property type="component" value="Segment"/>
</dbReference>